<dbReference type="Pfam" id="PF01183">
    <property type="entry name" value="Glyco_hydro_25"/>
    <property type="match status" value="1"/>
</dbReference>
<keyword evidence="4" id="KW-0472">Membrane</keyword>
<dbReference type="RefSeq" id="WP_136577727.1">
    <property type="nucleotide sequence ID" value="NZ_STFF01000003.1"/>
</dbReference>
<dbReference type="Proteomes" id="UP000306918">
    <property type="component" value="Unassembled WGS sequence"/>
</dbReference>
<evidence type="ECO:0000313" key="6">
    <source>
        <dbReference type="Proteomes" id="UP000306918"/>
    </source>
</evidence>
<keyword evidence="4" id="KW-1133">Transmembrane helix</keyword>
<dbReference type="GO" id="GO:0016998">
    <property type="term" value="P:cell wall macromolecule catabolic process"/>
    <property type="evidence" value="ECO:0007669"/>
    <property type="project" value="InterPro"/>
</dbReference>
<dbReference type="GO" id="GO:0016052">
    <property type="term" value="P:carbohydrate catabolic process"/>
    <property type="evidence" value="ECO:0007669"/>
    <property type="project" value="TreeGrafter"/>
</dbReference>
<dbReference type="PANTHER" id="PTHR34135">
    <property type="entry name" value="LYSOZYME"/>
    <property type="match status" value="1"/>
</dbReference>
<dbReference type="PANTHER" id="PTHR34135:SF2">
    <property type="entry name" value="LYSOZYME"/>
    <property type="match status" value="1"/>
</dbReference>
<feature type="transmembrane region" description="Helical" evidence="4">
    <location>
        <begin position="20"/>
        <end position="38"/>
    </location>
</feature>
<dbReference type="OrthoDB" id="9798192at2"/>
<keyword evidence="3" id="KW-0326">Glycosidase</keyword>
<dbReference type="AlphaFoldDB" id="A0A4S8HVZ3"/>
<comment type="similarity">
    <text evidence="1">Belongs to the glycosyl hydrolase 25 family.</text>
</comment>
<keyword evidence="4" id="KW-0812">Transmembrane</keyword>
<comment type="caution">
    <text evidence="5">The sequence shown here is derived from an EMBL/GenBank/DDBJ whole genome shotgun (WGS) entry which is preliminary data.</text>
</comment>
<keyword evidence="6" id="KW-1185">Reference proteome</keyword>
<gene>
    <name evidence="5" type="ORF">FAM09_13925</name>
</gene>
<evidence type="ECO:0000256" key="1">
    <source>
        <dbReference type="ARBA" id="ARBA00010646"/>
    </source>
</evidence>
<dbReference type="InterPro" id="IPR017853">
    <property type="entry name" value="GH"/>
</dbReference>
<organism evidence="5 6">
    <name type="scientific">Niastella caeni</name>
    <dbReference type="NCBI Taxonomy" id="2569763"/>
    <lineage>
        <taxon>Bacteria</taxon>
        <taxon>Pseudomonadati</taxon>
        <taxon>Bacteroidota</taxon>
        <taxon>Chitinophagia</taxon>
        <taxon>Chitinophagales</taxon>
        <taxon>Chitinophagaceae</taxon>
        <taxon>Niastella</taxon>
    </lineage>
</organism>
<evidence type="ECO:0000256" key="3">
    <source>
        <dbReference type="ARBA" id="ARBA00023295"/>
    </source>
</evidence>
<dbReference type="GO" id="GO:0009253">
    <property type="term" value="P:peptidoglycan catabolic process"/>
    <property type="evidence" value="ECO:0007669"/>
    <property type="project" value="InterPro"/>
</dbReference>
<dbReference type="SMART" id="SM00641">
    <property type="entry name" value="Glyco_25"/>
    <property type="match status" value="1"/>
</dbReference>
<proteinExistence type="inferred from homology"/>
<dbReference type="GO" id="GO:0003796">
    <property type="term" value="F:lysozyme activity"/>
    <property type="evidence" value="ECO:0007669"/>
    <property type="project" value="InterPro"/>
</dbReference>
<dbReference type="InterPro" id="IPR018077">
    <property type="entry name" value="Glyco_hydro_fam25_subgr"/>
</dbReference>
<dbReference type="EMBL" id="STFF01000003">
    <property type="protein sequence ID" value="THU39595.1"/>
    <property type="molecule type" value="Genomic_DNA"/>
</dbReference>
<reference evidence="5 6" key="1">
    <citation type="submission" date="2019-04" db="EMBL/GenBank/DDBJ databases">
        <title>Niastella caeni sp. nov., isolated from activated sludge.</title>
        <authorList>
            <person name="Sheng M."/>
        </authorList>
    </citation>
    <scope>NUCLEOTIDE SEQUENCE [LARGE SCALE GENOMIC DNA]</scope>
    <source>
        <strain evidence="5 6">HX-2-15</strain>
    </source>
</reference>
<evidence type="ECO:0000256" key="4">
    <source>
        <dbReference type="SAM" id="Phobius"/>
    </source>
</evidence>
<keyword evidence="2" id="KW-0378">Hydrolase</keyword>
<feature type="transmembrane region" description="Helical" evidence="4">
    <location>
        <begin position="331"/>
        <end position="351"/>
    </location>
</feature>
<accession>A0A4S8HVZ3</accession>
<dbReference type="Gene3D" id="3.20.20.80">
    <property type="entry name" value="Glycosidases"/>
    <property type="match status" value="1"/>
</dbReference>
<dbReference type="SUPFAM" id="SSF51445">
    <property type="entry name" value="(Trans)glycosidases"/>
    <property type="match status" value="1"/>
</dbReference>
<dbReference type="PROSITE" id="PS51904">
    <property type="entry name" value="GLYCOSYL_HYDROL_F25_2"/>
    <property type="match status" value="1"/>
</dbReference>
<dbReference type="InterPro" id="IPR002053">
    <property type="entry name" value="Glyco_hydro_25"/>
</dbReference>
<evidence type="ECO:0008006" key="7">
    <source>
        <dbReference type="Google" id="ProtNLM"/>
    </source>
</evidence>
<sequence length="596" mass="69107">MQKTVEFLQMLAADMNSQAKLILALLHLPVVLLLVLLARQERGLLIRSAHKKALLYVLGEFRTFCIRQYRAAMQCLVQLDLEKNYDAGTHFAGIATAGYLNKRWTVLLQNPSVFLYQRYALKPGVKLFALRDRLGFQQESTHDYVKYYSNEYKRCERQFYDNLSHLAQMHEMLEENMRQKPFNRGNEPEWMIDYMKIFGEWQINGSGKDMDVCHKQIVLKMLHLTRTYTDVSFVIRAREYALQCNIAYTEIANMKTMLREKLDKFVWHHRLAARMLTVVIRRIEPRALAGPLRAPARQISERRLHILEKDVDNLVLLDITLGRNRVLRRSLYILFFLSITASVMLAIYSSAGSKQQNMPAIKEQAANGKAPLHPQTGRAADTGVLLKPAANVYGIDVSKYQGNLLTDIPHIDSLHFVICKATEGISYVDPDFASNWKLIRQKGLIRGAYHFYRSCDPPVQQAQHFLETIKDLDSTDMPPLIDIEGVDMACGADAARLEKDLLILLHYIEQKTRRKPVIYTTLFFADSYFTDSSLMYYPLWLAEYSDKTAPRLPRLWREKGYAIWQRQNSYNINSRKTDFDIFNGTCNDLLAFIRKY</sequence>
<evidence type="ECO:0000256" key="2">
    <source>
        <dbReference type="ARBA" id="ARBA00022801"/>
    </source>
</evidence>
<evidence type="ECO:0000313" key="5">
    <source>
        <dbReference type="EMBL" id="THU39595.1"/>
    </source>
</evidence>
<protein>
    <recommendedName>
        <fullName evidence="7">Lysozyme</fullName>
    </recommendedName>
</protein>
<name>A0A4S8HVZ3_9BACT</name>